<dbReference type="InterPro" id="IPR008972">
    <property type="entry name" value="Cupredoxin"/>
</dbReference>
<dbReference type="Proteomes" id="UP000066284">
    <property type="component" value="Chromosome 1"/>
</dbReference>
<dbReference type="OrthoDB" id="9757546at2"/>
<sequence>MNWLQTIGLVTLWGACSTGLTMGGPPPTSIIMEDGSPYYVPASATVSSGNPIRWENPTPTHHTVTHNGCMEEQRSCLFDSGPVPPGGQFTVPGLPPGRYPYHCRIHPIMRGIVIVTDAPSAPSQL</sequence>
<accession>A0A0S4KQT2</accession>
<gene>
    <name evidence="1" type="ORF">NITINOP_1821</name>
</gene>
<evidence type="ECO:0000313" key="1">
    <source>
        <dbReference type="EMBL" id="CUQ66796.1"/>
    </source>
</evidence>
<name>A0A0S4KQT2_9BACT</name>
<protein>
    <submittedName>
        <fullName evidence="1">Putative Blue (Type 1) copper protein, cupredoxin family (Modular protein)</fullName>
    </submittedName>
</protein>
<evidence type="ECO:0000313" key="2">
    <source>
        <dbReference type="Proteomes" id="UP000066284"/>
    </source>
</evidence>
<organism evidence="1 2">
    <name type="scientific">Candidatus Nitrospira inopinata</name>
    <dbReference type="NCBI Taxonomy" id="1715989"/>
    <lineage>
        <taxon>Bacteria</taxon>
        <taxon>Pseudomonadati</taxon>
        <taxon>Nitrospirota</taxon>
        <taxon>Nitrospiria</taxon>
        <taxon>Nitrospirales</taxon>
        <taxon>Nitrospiraceae</taxon>
        <taxon>Nitrospira</taxon>
    </lineage>
</organism>
<dbReference type="KEGG" id="nio:NITINOP_1821"/>
<reference evidence="2" key="1">
    <citation type="submission" date="2015-09" db="EMBL/GenBank/DDBJ databases">
        <authorList>
            <person name="Daims H."/>
        </authorList>
    </citation>
    <scope>NUCLEOTIDE SEQUENCE [LARGE SCALE GENOMIC DNA]</scope>
</reference>
<dbReference type="PANTHER" id="PTHR36507:SF1">
    <property type="entry name" value="BLL1555 PROTEIN"/>
    <property type="match status" value="1"/>
</dbReference>
<dbReference type="RefSeq" id="WP_158023304.1">
    <property type="nucleotide sequence ID" value="NZ_LN885086.1"/>
</dbReference>
<dbReference type="STRING" id="1715989.NITINOP_1821"/>
<keyword evidence="2" id="KW-1185">Reference proteome</keyword>
<dbReference type="EMBL" id="LN885086">
    <property type="protein sequence ID" value="CUQ66796.1"/>
    <property type="molecule type" value="Genomic_DNA"/>
</dbReference>
<proteinExistence type="predicted"/>
<dbReference type="SUPFAM" id="SSF49503">
    <property type="entry name" value="Cupredoxins"/>
    <property type="match status" value="1"/>
</dbReference>
<dbReference type="InterPro" id="IPR052721">
    <property type="entry name" value="ET_Amicyanin"/>
</dbReference>
<dbReference type="AlphaFoldDB" id="A0A0S4KQT2"/>
<dbReference type="Gene3D" id="2.60.40.420">
    <property type="entry name" value="Cupredoxins - blue copper proteins"/>
    <property type="match status" value="1"/>
</dbReference>
<dbReference type="PANTHER" id="PTHR36507">
    <property type="entry name" value="BLL1555 PROTEIN"/>
    <property type="match status" value="1"/>
</dbReference>